<dbReference type="Proteomes" id="UP001218218">
    <property type="component" value="Unassembled WGS sequence"/>
</dbReference>
<name>A0AAD7EVG8_9AGAR</name>
<evidence type="ECO:0000313" key="2">
    <source>
        <dbReference type="EMBL" id="KAJ7353383.1"/>
    </source>
</evidence>
<dbReference type="AlphaFoldDB" id="A0AAD7EVG8"/>
<accession>A0AAD7EVG8</accession>
<comment type="caution">
    <text evidence="2">The sequence shown here is derived from an EMBL/GenBank/DDBJ whole genome shotgun (WGS) entry which is preliminary data.</text>
</comment>
<keyword evidence="1" id="KW-1133">Transmembrane helix</keyword>
<keyword evidence="3" id="KW-1185">Reference proteome</keyword>
<evidence type="ECO:0000313" key="3">
    <source>
        <dbReference type="Proteomes" id="UP001218218"/>
    </source>
</evidence>
<evidence type="ECO:0000256" key="1">
    <source>
        <dbReference type="SAM" id="Phobius"/>
    </source>
</evidence>
<keyword evidence="1" id="KW-0472">Membrane</keyword>
<sequence length="123" mass="13788">MMQLDQYDLVSAILSILNLCTSIFSATAFEPTSDKKQDTLLICVITTGCINILAAYVRRNAGDTWFGWAFTVMLLLDSLLNLTTAVRIMKAYSRNEPELPRYMSEVKLEIVGGDLDVKLMEKS</sequence>
<protein>
    <submittedName>
        <fullName evidence="2">Uncharacterized protein</fullName>
    </submittedName>
</protein>
<keyword evidence="1" id="KW-0812">Transmembrane</keyword>
<proteinExistence type="predicted"/>
<gene>
    <name evidence="2" type="ORF">DFH08DRAFT_1077569</name>
</gene>
<reference evidence="2" key="1">
    <citation type="submission" date="2023-03" db="EMBL/GenBank/DDBJ databases">
        <title>Massive genome expansion in bonnet fungi (Mycena s.s.) driven by repeated elements and novel gene families across ecological guilds.</title>
        <authorList>
            <consortium name="Lawrence Berkeley National Laboratory"/>
            <person name="Harder C.B."/>
            <person name="Miyauchi S."/>
            <person name="Viragh M."/>
            <person name="Kuo A."/>
            <person name="Thoen E."/>
            <person name="Andreopoulos B."/>
            <person name="Lu D."/>
            <person name="Skrede I."/>
            <person name="Drula E."/>
            <person name="Henrissat B."/>
            <person name="Morin E."/>
            <person name="Kohler A."/>
            <person name="Barry K."/>
            <person name="LaButti K."/>
            <person name="Morin E."/>
            <person name="Salamov A."/>
            <person name="Lipzen A."/>
            <person name="Mereny Z."/>
            <person name="Hegedus B."/>
            <person name="Baldrian P."/>
            <person name="Stursova M."/>
            <person name="Weitz H."/>
            <person name="Taylor A."/>
            <person name="Grigoriev I.V."/>
            <person name="Nagy L.G."/>
            <person name="Martin F."/>
            <person name="Kauserud H."/>
        </authorList>
    </citation>
    <scope>NUCLEOTIDE SEQUENCE</scope>
    <source>
        <strain evidence="2">CBHHK002</strain>
    </source>
</reference>
<organism evidence="2 3">
    <name type="scientific">Mycena albidolilacea</name>
    <dbReference type="NCBI Taxonomy" id="1033008"/>
    <lineage>
        <taxon>Eukaryota</taxon>
        <taxon>Fungi</taxon>
        <taxon>Dikarya</taxon>
        <taxon>Basidiomycota</taxon>
        <taxon>Agaricomycotina</taxon>
        <taxon>Agaricomycetes</taxon>
        <taxon>Agaricomycetidae</taxon>
        <taxon>Agaricales</taxon>
        <taxon>Marasmiineae</taxon>
        <taxon>Mycenaceae</taxon>
        <taxon>Mycena</taxon>
    </lineage>
</organism>
<feature type="transmembrane region" description="Helical" evidence="1">
    <location>
        <begin position="40"/>
        <end position="59"/>
    </location>
</feature>
<feature type="transmembrane region" description="Helical" evidence="1">
    <location>
        <begin position="65"/>
        <end position="86"/>
    </location>
</feature>
<feature type="transmembrane region" description="Helical" evidence="1">
    <location>
        <begin position="6"/>
        <end position="28"/>
    </location>
</feature>
<dbReference type="EMBL" id="JARIHO010000011">
    <property type="protein sequence ID" value="KAJ7353383.1"/>
    <property type="molecule type" value="Genomic_DNA"/>
</dbReference>